<organism evidence="7 8">
    <name type="scientific">Kibdelosporangium banguiense</name>
    <dbReference type="NCBI Taxonomy" id="1365924"/>
    <lineage>
        <taxon>Bacteria</taxon>
        <taxon>Bacillati</taxon>
        <taxon>Actinomycetota</taxon>
        <taxon>Actinomycetes</taxon>
        <taxon>Pseudonocardiales</taxon>
        <taxon>Pseudonocardiaceae</taxon>
        <taxon>Kibdelosporangium</taxon>
    </lineage>
</organism>
<name>A0ABS4TRA8_9PSEU</name>
<keyword evidence="3 6" id="KW-0808">Transferase</keyword>
<dbReference type="Pfam" id="PF00348">
    <property type="entry name" value="polyprenyl_synt"/>
    <property type="match status" value="1"/>
</dbReference>
<reference evidence="7 8" key="1">
    <citation type="submission" date="2021-03" db="EMBL/GenBank/DDBJ databases">
        <title>Sequencing the genomes of 1000 actinobacteria strains.</title>
        <authorList>
            <person name="Klenk H.-P."/>
        </authorList>
    </citation>
    <scope>NUCLEOTIDE SEQUENCE [LARGE SCALE GENOMIC DNA]</scope>
    <source>
        <strain evidence="7 8">DSM 46670</strain>
    </source>
</reference>
<evidence type="ECO:0000256" key="6">
    <source>
        <dbReference type="RuleBase" id="RU004466"/>
    </source>
</evidence>
<evidence type="ECO:0000256" key="2">
    <source>
        <dbReference type="ARBA" id="ARBA00006706"/>
    </source>
</evidence>
<dbReference type="InterPro" id="IPR008949">
    <property type="entry name" value="Isoprenoid_synthase_dom_sf"/>
</dbReference>
<dbReference type="PROSITE" id="PS00444">
    <property type="entry name" value="POLYPRENYL_SYNTHASE_2"/>
    <property type="match status" value="1"/>
</dbReference>
<protein>
    <submittedName>
        <fullName evidence="7">Geranylgeranyl pyrophosphate synthase</fullName>
    </submittedName>
</protein>
<dbReference type="InterPro" id="IPR000092">
    <property type="entry name" value="Polyprenyl_synt"/>
</dbReference>
<comment type="caution">
    <text evidence="7">The sequence shown here is derived from an EMBL/GenBank/DDBJ whole genome shotgun (WGS) entry which is preliminary data.</text>
</comment>
<evidence type="ECO:0000256" key="3">
    <source>
        <dbReference type="ARBA" id="ARBA00022679"/>
    </source>
</evidence>
<evidence type="ECO:0000313" key="7">
    <source>
        <dbReference type="EMBL" id="MBP2326438.1"/>
    </source>
</evidence>
<gene>
    <name evidence="7" type="ORF">JOF56_006823</name>
</gene>
<evidence type="ECO:0000256" key="5">
    <source>
        <dbReference type="ARBA" id="ARBA00022842"/>
    </source>
</evidence>
<evidence type="ECO:0000313" key="8">
    <source>
        <dbReference type="Proteomes" id="UP001519332"/>
    </source>
</evidence>
<keyword evidence="8" id="KW-1185">Reference proteome</keyword>
<dbReference type="PANTHER" id="PTHR12001:SF69">
    <property type="entry name" value="ALL TRANS-POLYPRENYL-DIPHOSPHATE SYNTHASE PDSS1"/>
    <property type="match status" value="1"/>
</dbReference>
<dbReference type="PANTHER" id="PTHR12001">
    <property type="entry name" value="GERANYLGERANYL PYROPHOSPHATE SYNTHASE"/>
    <property type="match status" value="1"/>
</dbReference>
<dbReference type="Proteomes" id="UP001519332">
    <property type="component" value="Unassembled WGS sequence"/>
</dbReference>
<dbReference type="InterPro" id="IPR033749">
    <property type="entry name" value="Polyprenyl_synt_CS"/>
</dbReference>
<accession>A0ABS4TRA8</accession>
<keyword evidence="4" id="KW-0479">Metal-binding</keyword>
<keyword evidence="5" id="KW-0460">Magnesium</keyword>
<sequence length="342" mass="36238">MVTVTDLGLVLTDDALKQRLEQTIATAGRCGQSWLDTGMLPLLTRPGKRLRPALVFASAACGGPADTSDTIKCAASVELMHLSSLIHDDLMDESASRGGVPTLHVTIGRDAAILAGDYLLAAGGGLVAGFSGEAAAIWHRGYAQLCVGQAKETSNRYRADTTMPEYLAAVRGKTATLMSIACRLGGLCSGLTVPQTGALADFGDAFGMVFQLIDDLMDVVSTERLWRKPVRQDMANGVYTACTIAALADPRSRLRDLLGEQMTTAQIEQAHDEVCEFGMTAALDLIEDHVHRAETALGALPPSTARARLATLPRRYVCGALANKVAPGYQRMVSSPVYTNAG</sequence>
<dbReference type="EMBL" id="JAGINW010000001">
    <property type="protein sequence ID" value="MBP2326438.1"/>
    <property type="molecule type" value="Genomic_DNA"/>
</dbReference>
<dbReference type="SUPFAM" id="SSF48576">
    <property type="entry name" value="Terpenoid synthases"/>
    <property type="match status" value="1"/>
</dbReference>
<dbReference type="RefSeq" id="WP_209643502.1">
    <property type="nucleotide sequence ID" value="NZ_JAGINW010000001.1"/>
</dbReference>
<evidence type="ECO:0000256" key="1">
    <source>
        <dbReference type="ARBA" id="ARBA00001946"/>
    </source>
</evidence>
<proteinExistence type="inferred from homology"/>
<dbReference type="Gene3D" id="1.10.600.10">
    <property type="entry name" value="Farnesyl Diphosphate Synthase"/>
    <property type="match status" value="1"/>
</dbReference>
<evidence type="ECO:0000256" key="4">
    <source>
        <dbReference type="ARBA" id="ARBA00022723"/>
    </source>
</evidence>
<dbReference type="SFLD" id="SFLDS00005">
    <property type="entry name" value="Isoprenoid_Synthase_Type_I"/>
    <property type="match status" value="1"/>
</dbReference>
<comment type="cofactor">
    <cofactor evidence="1">
        <name>Mg(2+)</name>
        <dbReference type="ChEBI" id="CHEBI:18420"/>
    </cofactor>
</comment>
<dbReference type="CDD" id="cd00685">
    <property type="entry name" value="Trans_IPPS_HT"/>
    <property type="match status" value="1"/>
</dbReference>
<comment type="similarity">
    <text evidence="2 6">Belongs to the FPP/GGPP synthase family.</text>
</comment>